<evidence type="ECO:0000313" key="1">
    <source>
        <dbReference type="EMBL" id="MBD0777299.1"/>
    </source>
</evidence>
<protein>
    <recommendedName>
        <fullName evidence="3">Cyclic nucleotide-binding domain-containing protein</fullName>
    </recommendedName>
</protein>
<dbReference type="EMBL" id="JABTCF010000002">
    <property type="protein sequence ID" value="MBD0777299.1"/>
    <property type="molecule type" value="Genomic_DNA"/>
</dbReference>
<organism evidence="1 2">
    <name type="scientific">Maribacter aquimaris</name>
    <dbReference type="NCBI Taxonomy" id="2737171"/>
    <lineage>
        <taxon>Bacteria</taxon>
        <taxon>Pseudomonadati</taxon>
        <taxon>Bacteroidota</taxon>
        <taxon>Flavobacteriia</taxon>
        <taxon>Flavobacteriales</taxon>
        <taxon>Flavobacteriaceae</taxon>
        <taxon>Maribacter</taxon>
    </lineage>
</organism>
<evidence type="ECO:0008006" key="3">
    <source>
        <dbReference type="Google" id="ProtNLM"/>
    </source>
</evidence>
<dbReference type="Proteomes" id="UP001166021">
    <property type="component" value="Unassembled WGS sequence"/>
</dbReference>
<sequence>MKLLLIHCNIPLTIFQLTSLSRFFSTLDLNDGTVRLFGNFPPAFRKIEESDRGNMQFSFNAQNEELQPIDHTCKTIYFIKSGIARIYYYKDGIDITEYFAFKTVQLISKNSKVLLKSITMHKLCTF</sequence>
<gene>
    <name evidence="1" type="ORF">HPE56_05785</name>
</gene>
<name>A0ABR7UXJ6_9FLAO</name>
<evidence type="ECO:0000313" key="2">
    <source>
        <dbReference type="Proteomes" id="UP001166021"/>
    </source>
</evidence>
<keyword evidence="2" id="KW-1185">Reference proteome</keyword>
<reference evidence="1" key="1">
    <citation type="submission" date="2020-05" db="EMBL/GenBank/DDBJ databases">
        <title>The draft genome sequence of Maribacter sp. ANRC-HE7.</title>
        <authorList>
            <person name="Mu L."/>
        </authorList>
    </citation>
    <scope>NUCLEOTIDE SEQUENCE</scope>
    <source>
        <strain evidence="1">ANRC-HE7</strain>
    </source>
</reference>
<comment type="caution">
    <text evidence="1">The sequence shown here is derived from an EMBL/GenBank/DDBJ whole genome shotgun (WGS) entry which is preliminary data.</text>
</comment>
<accession>A0ABR7UXJ6</accession>
<dbReference type="RefSeq" id="WP_188242822.1">
    <property type="nucleotide sequence ID" value="NZ_JABTCF010000002.1"/>
</dbReference>
<proteinExistence type="predicted"/>